<keyword evidence="3" id="KW-1185">Reference proteome</keyword>
<feature type="transmembrane region" description="Helical" evidence="1">
    <location>
        <begin position="52"/>
        <end position="75"/>
    </location>
</feature>
<keyword evidence="1" id="KW-0472">Membrane</keyword>
<feature type="transmembrane region" description="Helical" evidence="1">
    <location>
        <begin position="12"/>
        <end position="32"/>
    </location>
</feature>
<dbReference type="AlphaFoldDB" id="A0A7L7KSL1"/>
<keyword evidence="1" id="KW-0812">Transmembrane</keyword>
<feature type="transmembrane region" description="Helical" evidence="1">
    <location>
        <begin position="87"/>
        <end position="116"/>
    </location>
</feature>
<proteinExistence type="predicted"/>
<dbReference type="Proteomes" id="UP000514720">
    <property type="component" value="Chromosome"/>
</dbReference>
<reference evidence="2 3" key="1">
    <citation type="submission" date="2020-02" db="EMBL/GenBank/DDBJ databases">
        <authorList>
            <person name="Zheng R.K."/>
            <person name="Sun C.M."/>
        </authorList>
    </citation>
    <scope>NUCLEOTIDE SEQUENCE [LARGE SCALE GENOMIC DNA]</scope>
    <source>
        <strain evidence="3">zrk13</strain>
    </source>
</reference>
<gene>
    <name evidence="2" type="ORF">G4Z02_05410</name>
</gene>
<evidence type="ECO:0000256" key="1">
    <source>
        <dbReference type="SAM" id="Phobius"/>
    </source>
</evidence>
<sequence length="117" mass="13276">MKDRWLLMSEKGRGIVITVGTFVLVITFSVWFASDIYPIPAEALWFLSYVPIVLNTLPIWTFTLLIIGGILYFRFNNQYGLGLMIGILYALVGGIALLIAIEFILFILGFILFFIFS</sequence>
<evidence type="ECO:0000313" key="2">
    <source>
        <dbReference type="EMBL" id="QMS85206.1"/>
    </source>
</evidence>
<protein>
    <submittedName>
        <fullName evidence="2">Uncharacterized protein</fullName>
    </submittedName>
</protein>
<dbReference type="RefSeq" id="WP_258876985.1">
    <property type="nucleotide sequence ID" value="NZ_CP048914.1"/>
</dbReference>
<dbReference type="EMBL" id="CP048914">
    <property type="protein sequence ID" value="QMS85206.1"/>
    <property type="molecule type" value="Genomic_DNA"/>
</dbReference>
<organism evidence="2 3">
    <name type="scientific">Candidatus Xianfuyuplasma coldseepsis</name>
    <dbReference type="NCBI Taxonomy" id="2782163"/>
    <lineage>
        <taxon>Bacteria</taxon>
        <taxon>Bacillati</taxon>
        <taxon>Mycoplasmatota</taxon>
        <taxon>Mollicutes</taxon>
        <taxon>Candidatus Izemoplasmatales</taxon>
        <taxon>Candidatus Izemoplasmataceae</taxon>
        <taxon>Candidatus Xianfuyuplasma</taxon>
    </lineage>
</organism>
<accession>A0A7L7KSL1</accession>
<name>A0A7L7KSL1_9MOLU</name>
<evidence type="ECO:0000313" key="3">
    <source>
        <dbReference type="Proteomes" id="UP000514720"/>
    </source>
</evidence>
<dbReference type="KEGG" id="xcl:G4Z02_05410"/>
<keyword evidence="1" id="KW-1133">Transmembrane helix</keyword>